<keyword evidence="2" id="KW-0808">Transferase</keyword>
<keyword evidence="2" id="KW-0489">Methyltransferase</keyword>
<dbReference type="InterPro" id="IPR013217">
    <property type="entry name" value="Methyltransf_12"/>
</dbReference>
<name>A0A8J3MT33_9CHLR</name>
<organism evidence="2 3">
    <name type="scientific">Ktedonospora formicarum</name>
    <dbReference type="NCBI Taxonomy" id="2778364"/>
    <lineage>
        <taxon>Bacteria</taxon>
        <taxon>Bacillati</taxon>
        <taxon>Chloroflexota</taxon>
        <taxon>Ktedonobacteria</taxon>
        <taxon>Ktedonobacterales</taxon>
        <taxon>Ktedonobacteraceae</taxon>
        <taxon>Ktedonospora</taxon>
    </lineage>
</organism>
<dbReference type="PANTHER" id="PTHR42912:SF80">
    <property type="entry name" value="METHYLTRANSFERASE DOMAIN-CONTAINING PROTEIN"/>
    <property type="match status" value="1"/>
</dbReference>
<proteinExistence type="predicted"/>
<sequence length="315" mass="35944">MEPGVVAGTRASLARFIEEMIMPSFNFDSLAAIYDATRGYPDEVATHIAGVLDETVTASTRTRFLEIGVGTGRIALPLAARGRVYTGIDISTQMLSHLEEKLRAAHWDTVEAPWGACGDEVEAPEWVRRFRHTKPEASMRLAVADVHQMPLRDASFDVVIAVHVLHLVENWRRVLEEVRRVLTPGGMFLHCADSRGESGVQEVRSQWRRILLELGHDEQRLYRPSEEALDEVCASWGWQVERWNAITWERSQSPRQVLAGILRRDWSSMRRVPNDLFAEGCKRLERWAAARYGAQMDTPLKDERHFVISRYRVKG</sequence>
<dbReference type="CDD" id="cd02440">
    <property type="entry name" value="AdoMet_MTases"/>
    <property type="match status" value="1"/>
</dbReference>
<dbReference type="Proteomes" id="UP000612362">
    <property type="component" value="Unassembled WGS sequence"/>
</dbReference>
<accession>A0A8J3MT33</accession>
<evidence type="ECO:0000313" key="2">
    <source>
        <dbReference type="EMBL" id="GHO45223.1"/>
    </source>
</evidence>
<dbReference type="EMBL" id="BNJF01000001">
    <property type="protein sequence ID" value="GHO45223.1"/>
    <property type="molecule type" value="Genomic_DNA"/>
</dbReference>
<protein>
    <submittedName>
        <fullName evidence="2">Type 11 methyltransferase</fullName>
    </submittedName>
</protein>
<evidence type="ECO:0000313" key="3">
    <source>
        <dbReference type="Proteomes" id="UP000612362"/>
    </source>
</evidence>
<dbReference type="InterPro" id="IPR029063">
    <property type="entry name" value="SAM-dependent_MTases_sf"/>
</dbReference>
<dbReference type="Gene3D" id="3.40.50.150">
    <property type="entry name" value="Vaccinia Virus protein VP39"/>
    <property type="match status" value="1"/>
</dbReference>
<dbReference type="Pfam" id="PF08242">
    <property type="entry name" value="Methyltransf_12"/>
    <property type="match status" value="1"/>
</dbReference>
<dbReference type="InterPro" id="IPR050508">
    <property type="entry name" value="Methyltransf_Superfamily"/>
</dbReference>
<dbReference type="AlphaFoldDB" id="A0A8J3MT33"/>
<comment type="caution">
    <text evidence="2">The sequence shown here is derived from an EMBL/GenBank/DDBJ whole genome shotgun (WGS) entry which is preliminary data.</text>
</comment>
<evidence type="ECO:0000259" key="1">
    <source>
        <dbReference type="Pfam" id="PF08242"/>
    </source>
</evidence>
<reference evidence="2" key="1">
    <citation type="submission" date="2020-10" db="EMBL/GenBank/DDBJ databases">
        <title>Taxonomic study of unclassified bacteria belonging to the class Ktedonobacteria.</title>
        <authorList>
            <person name="Yabe S."/>
            <person name="Wang C.M."/>
            <person name="Zheng Y."/>
            <person name="Sakai Y."/>
            <person name="Cavaletti L."/>
            <person name="Monciardini P."/>
            <person name="Donadio S."/>
        </authorList>
    </citation>
    <scope>NUCLEOTIDE SEQUENCE</scope>
    <source>
        <strain evidence="2">SOSP1-1</strain>
    </source>
</reference>
<dbReference type="GO" id="GO:0032259">
    <property type="term" value="P:methylation"/>
    <property type="evidence" value="ECO:0007669"/>
    <property type="project" value="UniProtKB-KW"/>
</dbReference>
<dbReference type="SUPFAM" id="SSF53335">
    <property type="entry name" value="S-adenosyl-L-methionine-dependent methyltransferases"/>
    <property type="match status" value="1"/>
</dbReference>
<dbReference type="PANTHER" id="PTHR42912">
    <property type="entry name" value="METHYLTRANSFERASE"/>
    <property type="match status" value="1"/>
</dbReference>
<dbReference type="Gene3D" id="1.10.8.900">
    <property type="match status" value="1"/>
</dbReference>
<feature type="domain" description="Methyltransferase type 12" evidence="1">
    <location>
        <begin position="65"/>
        <end position="188"/>
    </location>
</feature>
<dbReference type="GO" id="GO:0008168">
    <property type="term" value="F:methyltransferase activity"/>
    <property type="evidence" value="ECO:0007669"/>
    <property type="project" value="UniProtKB-KW"/>
</dbReference>
<keyword evidence="3" id="KW-1185">Reference proteome</keyword>
<gene>
    <name evidence="2" type="ORF">KSX_33860</name>
</gene>